<dbReference type="EMBL" id="CAUYUJ010019608">
    <property type="protein sequence ID" value="CAK0892391.1"/>
    <property type="molecule type" value="Genomic_DNA"/>
</dbReference>
<keyword evidence="9" id="KW-1185">Reference proteome</keyword>
<evidence type="ECO:0000256" key="1">
    <source>
        <dbReference type="ARBA" id="ARBA00022603"/>
    </source>
</evidence>
<proteinExistence type="inferred from homology"/>
<keyword evidence="6" id="KW-0698">rRNA processing</keyword>
<evidence type="ECO:0000256" key="3">
    <source>
        <dbReference type="ARBA" id="ARBA00022691"/>
    </source>
</evidence>
<dbReference type="PANTHER" id="PTHR11727">
    <property type="entry name" value="DIMETHYLADENOSINE TRANSFERASE"/>
    <property type="match status" value="1"/>
</dbReference>
<dbReference type="PROSITE" id="PS51689">
    <property type="entry name" value="SAM_RNA_A_N6_MT"/>
    <property type="match status" value="1"/>
</dbReference>
<evidence type="ECO:0000256" key="6">
    <source>
        <dbReference type="RuleBase" id="RU362106"/>
    </source>
</evidence>
<name>A0ABN9X3R2_9DINO</name>
<organism evidence="8 9">
    <name type="scientific">Prorocentrum cordatum</name>
    <dbReference type="NCBI Taxonomy" id="2364126"/>
    <lineage>
        <taxon>Eukaryota</taxon>
        <taxon>Sar</taxon>
        <taxon>Alveolata</taxon>
        <taxon>Dinophyceae</taxon>
        <taxon>Prorocentrales</taxon>
        <taxon>Prorocentraceae</taxon>
        <taxon>Prorocentrum</taxon>
    </lineage>
</organism>
<protein>
    <recommendedName>
        <fullName evidence="6">rRNA adenine N(6)-methyltransferase</fullName>
        <ecNumber evidence="6">2.1.1.-</ecNumber>
    </recommendedName>
</protein>
<keyword evidence="3 5" id="KW-0949">S-adenosyl-L-methionine</keyword>
<feature type="domain" description="Ribosomal RNA adenine methylase transferase N-terminal" evidence="7">
    <location>
        <begin position="12"/>
        <end position="157"/>
    </location>
</feature>
<dbReference type="Pfam" id="PF00398">
    <property type="entry name" value="RrnaAD"/>
    <property type="match status" value="1"/>
</dbReference>
<dbReference type="EC" id="2.1.1.-" evidence="6"/>
<dbReference type="InterPro" id="IPR001737">
    <property type="entry name" value="KsgA/Erm"/>
</dbReference>
<feature type="binding site" evidence="5">
    <location>
        <position position="52"/>
    </location>
    <ligand>
        <name>S-adenosyl-L-methionine</name>
        <dbReference type="ChEBI" id="CHEBI:59789"/>
    </ligand>
</feature>
<comment type="caution">
    <text evidence="5">Lacks conserved residue(s) required for the propagation of feature annotation.</text>
</comment>
<evidence type="ECO:0000313" key="9">
    <source>
        <dbReference type="Proteomes" id="UP001189429"/>
    </source>
</evidence>
<feature type="non-terminal residue" evidence="8">
    <location>
        <position position="254"/>
    </location>
</feature>
<keyword evidence="2 5" id="KW-0808">Transferase</keyword>
<evidence type="ECO:0000256" key="2">
    <source>
        <dbReference type="ARBA" id="ARBA00022679"/>
    </source>
</evidence>
<evidence type="ECO:0000313" key="8">
    <source>
        <dbReference type="EMBL" id="CAK0892391.1"/>
    </source>
</evidence>
<evidence type="ECO:0000259" key="7">
    <source>
        <dbReference type="SMART" id="SM00650"/>
    </source>
</evidence>
<dbReference type="PANTHER" id="PTHR11727:SF7">
    <property type="entry name" value="DIMETHYLADENOSINE TRANSFERASE-RELATED"/>
    <property type="match status" value="1"/>
</dbReference>
<dbReference type="Proteomes" id="UP001189429">
    <property type="component" value="Unassembled WGS sequence"/>
</dbReference>
<comment type="similarity">
    <text evidence="5 6">Belongs to the class I-like SAM-binding methyltransferase superfamily. rRNA adenine N(6)-methyltransferase family.</text>
</comment>
<evidence type="ECO:0000256" key="5">
    <source>
        <dbReference type="PROSITE-ProRule" id="PRU01026"/>
    </source>
</evidence>
<dbReference type="SMART" id="SM00650">
    <property type="entry name" value="rADc"/>
    <property type="match status" value="1"/>
</dbReference>
<sequence length="254" mass="25846">MLQAALRRGALVRAGVAARLLPPGAAGWARREWAEALAALPAGARCALLHGDVLSCASVPGECQVVAGNIPYRISTAIVCRLLLQVPPLRRIVLLVQAEFARRLLAAPGSMKYGRVSALAACLCGSRRLVEGAVPAQLFSGPAPKVDSAVVSLEPLPGGCRSEGGSAVHPAVLERLLRGLLDGARGPARGLGAEEMLAQSEEPLGLPGGWRSAVAASGVGAAPVISLAPEQLAGLAARLQSLGWSAQGPGAPVR</sequence>
<accession>A0ABN9X3R2</accession>
<gene>
    <name evidence="8" type="ORF">PCOR1329_LOCUS72065</name>
</gene>
<feature type="binding site" evidence="5">
    <location>
        <position position="69"/>
    </location>
    <ligand>
        <name>S-adenosyl-L-methionine</name>
        <dbReference type="ChEBI" id="CHEBI:59789"/>
    </ligand>
</feature>
<dbReference type="InterPro" id="IPR020598">
    <property type="entry name" value="rRNA_Ade_methylase_Trfase_N"/>
</dbReference>
<reference evidence="8" key="1">
    <citation type="submission" date="2023-10" db="EMBL/GenBank/DDBJ databases">
        <authorList>
            <person name="Chen Y."/>
            <person name="Shah S."/>
            <person name="Dougan E. K."/>
            <person name="Thang M."/>
            <person name="Chan C."/>
        </authorList>
    </citation>
    <scope>NUCLEOTIDE SEQUENCE [LARGE SCALE GENOMIC DNA]</scope>
</reference>
<dbReference type="InterPro" id="IPR029063">
    <property type="entry name" value="SAM-dependent_MTases_sf"/>
</dbReference>
<comment type="caution">
    <text evidence="8">The sequence shown here is derived from an EMBL/GenBank/DDBJ whole genome shotgun (WGS) entry which is preliminary data.</text>
</comment>
<evidence type="ECO:0000256" key="4">
    <source>
        <dbReference type="ARBA" id="ARBA00022884"/>
    </source>
</evidence>
<feature type="binding site" evidence="5">
    <location>
        <position position="1"/>
    </location>
    <ligand>
        <name>S-adenosyl-L-methionine</name>
        <dbReference type="ChEBI" id="CHEBI:59789"/>
    </ligand>
</feature>
<dbReference type="Gene3D" id="3.40.50.150">
    <property type="entry name" value="Vaccinia Virus protein VP39"/>
    <property type="match status" value="1"/>
</dbReference>
<keyword evidence="1 5" id="KW-0489">Methyltransferase</keyword>
<keyword evidence="4 5" id="KW-0694">RNA-binding</keyword>
<dbReference type="SUPFAM" id="SSF53335">
    <property type="entry name" value="S-adenosyl-L-methionine-dependent methyltransferases"/>
    <property type="match status" value="1"/>
</dbReference>